<dbReference type="Proteomes" id="UP000183561">
    <property type="component" value="Unassembled WGS sequence"/>
</dbReference>
<dbReference type="EMBL" id="FNSV01000009">
    <property type="protein sequence ID" value="SED98832.1"/>
    <property type="molecule type" value="Genomic_DNA"/>
</dbReference>
<feature type="region of interest" description="Disordered" evidence="1">
    <location>
        <begin position="187"/>
        <end position="220"/>
    </location>
</feature>
<reference evidence="3" key="1">
    <citation type="submission" date="2016-10" db="EMBL/GenBank/DDBJ databases">
        <authorList>
            <person name="Varghese N."/>
            <person name="Submissions S."/>
        </authorList>
    </citation>
    <scope>NUCLEOTIDE SEQUENCE [LARGE SCALE GENOMIC DNA]</scope>
    <source>
        <strain evidence="3">DSM 44498</strain>
    </source>
</reference>
<protein>
    <submittedName>
        <fullName evidence="2">Uncharacterized protein</fullName>
    </submittedName>
</protein>
<feature type="region of interest" description="Disordered" evidence="1">
    <location>
        <begin position="1"/>
        <end position="80"/>
    </location>
</feature>
<evidence type="ECO:0000313" key="3">
    <source>
        <dbReference type="Proteomes" id="UP000183561"/>
    </source>
</evidence>
<gene>
    <name evidence="2" type="ORF">SAMN04490239_9512</name>
</gene>
<evidence type="ECO:0000313" key="2">
    <source>
        <dbReference type="EMBL" id="SED98832.1"/>
    </source>
</evidence>
<dbReference type="AlphaFoldDB" id="A0A1H5F621"/>
<proteinExistence type="predicted"/>
<name>A0A1H5F621_9NOCA</name>
<accession>A0A1H5F621</accession>
<keyword evidence="3" id="KW-1185">Reference proteome</keyword>
<evidence type="ECO:0000256" key="1">
    <source>
        <dbReference type="SAM" id="MobiDB-lite"/>
    </source>
</evidence>
<feature type="compositionally biased region" description="Basic and acidic residues" evidence="1">
    <location>
        <begin position="207"/>
        <end position="220"/>
    </location>
</feature>
<sequence>MSTRSPRAGPPHRCPAATRPRPATDLSHPGGQPLDEPHPIRAGSSTPENDIARPPSPHPRDQITRPPYRHRPGTRRAVESSRSIVHLAFAHPRIATGIRVGERSSHLIHHGRRPVVLVPPTHTPTPRHQQPVAELRRPTVGRRVSRCPCVTASSGAHAREGAPRQRYPSEACSWSRRRRLWRPSRWGSRRWPTSRCGGRCSLGAKQGVREGPEQQQHHAD</sequence>
<organism evidence="2 3">
    <name type="scientific">Rhodococcus koreensis</name>
    <dbReference type="NCBI Taxonomy" id="99653"/>
    <lineage>
        <taxon>Bacteria</taxon>
        <taxon>Bacillati</taxon>
        <taxon>Actinomycetota</taxon>
        <taxon>Actinomycetes</taxon>
        <taxon>Mycobacteriales</taxon>
        <taxon>Nocardiaceae</taxon>
        <taxon>Rhodococcus</taxon>
    </lineage>
</organism>